<reference evidence="2 3" key="1">
    <citation type="submission" date="2020-08" db="EMBL/GenBank/DDBJ databases">
        <title>Sequencing the genomes of 1000 actinobacteria strains.</title>
        <authorList>
            <person name="Klenk H.-P."/>
        </authorList>
    </citation>
    <scope>NUCLEOTIDE SEQUENCE [LARGE SCALE GENOMIC DNA]</scope>
    <source>
        <strain evidence="2 3">DSM 105784</strain>
    </source>
</reference>
<gene>
    <name evidence="2" type="ORF">HD599_001774</name>
</gene>
<dbReference type="InterPro" id="IPR029058">
    <property type="entry name" value="AB_hydrolase_fold"/>
</dbReference>
<dbReference type="InterPro" id="IPR000073">
    <property type="entry name" value="AB_hydrolase_1"/>
</dbReference>
<dbReference type="PANTHER" id="PTHR43689:SF8">
    <property type="entry name" value="ALPHA_BETA-HYDROLASES SUPERFAMILY PROTEIN"/>
    <property type="match status" value="1"/>
</dbReference>
<name>A0A841ANY2_9MICO</name>
<dbReference type="AlphaFoldDB" id="A0A841ANY2"/>
<evidence type="ECO:0000313" key="3">
    <source>
        <dbReference type="Proteomes" id="UP000536685"/>
    </source>
</evidence>
<feature type="domain" description="AB hydrolase-1" evidence="1">
    <location>
        <begin position="57"/>
        <end position="311"/>
    </location>
</feature>
<protein>
    <submittedName>
        <fullName evidence="2">Pimeloyl-ACP methyl ester carboxylesterase</fullName>
    </submittedName>
</protein>
<evidence type="ECO:0000259" key="1">
    <source>
        <dbReference type="Pfam" id="PF12697"/>
    </source>
</evidence>
<dbReference type="PRINTS" id="PR00412">
    <property type="entry name" value="EPOXHYDRLASE"/>
</dbReference>
<dbReference type="InterPro" id="IPR000639">
    <property type="entry name" value="Epox_hydrolase-like"/>
</dbReference>
<sequence length="316" mass="33629">MSSLRASPALPYAPYGLSTDDAALGFSTTTVSVPVAGGSVLAVARHLPSRTSDRATVFLHGAAGSWTTWTPMLEAASDAGIAIENPVLLDLPGWGDATPEPHLPPLTVDIVSELVREAVLELGYTEWRLVGHSLGGFVALHLAARWPREVVSVGLVSGTTWSVIAAVDDPRGGLRVIPGFVLLLFFMRLMAPVQPAVLAALRVLRAVGILRLASFPLFRHLSRIDGSVIRALATELRPRSFVTAAEVARDYDADSSWARIECAVRATKGDRDVFVAQADLDALARVVPGAVTTVIADCGHFGNVERPLETLRALGY</sequence>
<dbReference type="Pfam" id="PF12697">
    <property type="entry name" value="Abhydrolase_6"/>
    <property type="match status" value="1"/>
</dbReference>
<evidence type="ECO:0000313" key="2">
    <source>
        <dbReference type="EMBL" id="MBB5843451.1"/>
    </source>
</evidence>
<dbReference type="EMBL" id="JACHMJ010000001">
    <property type="protein sequence ID" value="MBB5843451.1"/>
    <property type="molecule type" value="Genomic_DNA"/>
</dbReference>
<dbReference type="PANTHER" id="PTHR43689">
    <property type="entry name" value="HYDROLASE"/>
    <property type="match status" value="1"/>
</dbReference>
<comment type="caution">
    <text evidence="2">The sequence shown here is derived from an EMBL/GenBank/DDBJ whole genome shotgun (WGS) entry which is preliminary data.</text>
</comment>
<dbReference type="RefSeq" id="WP_184236205.1">
    <property type="nucleotide sequence ID" value="NZ_JACHMJ010000001.1"/>
</dbReference>
<keyword evidence="3" id="KW-1185">Reference proteome</keyword>
<accession>A0A841ANY2</accession>
<dbReference type="SUPFAM" id="SSF53474">
    <property type="entry name" value="alpha/beta-Hydrolases"/>
    <property type="match status" value="1"/>
</dbReference>
<proteinExistence type="predicted"/>
<dbReference type="Gene3D" id="3.40.50.1820">
    <property type="entry name" value="alpha/beta hydrolase"/>
    <property type="match status" value="1"/>
</dbReference>
<organism evidence="2 3">
    <name type="scientific">Conyzicola lurida</name>
    <dbReference type="NCBI Taxonomy" id="1172621"/>
    <lineage>
        <taxon>Bacteria</taxon>
        <taxon>Bacillati</taxon>
        <taxon>Actinomycetota</taxon>
        <taxon>Actinomycetes</taxon>
        <taxon>Micrococcales</taxon>
        <taxon>Microbacteriaceae</taxon>
        <taxon>Conyzicola</taxon>
    </lineage>
</organism>
<dbReference type="GO" id="GO:0003824">
    <property type="term" value="F:catalytic activity"/>
    <property type="evidence" value="ECO:0007669"/>
    <property type="project" value="InterPro"/>
</dbReference>
<dbReference type="Proteomes" id="UP000536685">
    <property type="component" value="Unassembled WGS sequence"/>
</dbReference>